<proteinExistence type="inferred from homology"/>
<dbReference type="Gene3D" id="2.60.40.1730">
    <property type="entry name" value="tricorn interacting facor f3 domain"/>
    <property type="match status" value="1"/>
</dbReference>
<organism evidence="6">
    <name type="scientific">Cuerna arida</name>
    <dbReference type="NCBI Taxonomy" id="1464854"/>
    <lineage>
        <taxon>Eukaryota</taxon>
        <taxon>Metazoa</taxon>
        <taxon>Ecdysozoa</taxon>
        <taxon>Arthropoda</taxon>
        <taxon>Hexapoda</taxon>
        <taxon>Insecta</taxon>
        <taxon>Pterygota</taxon>
        <taxon>Neoptera</taxon>
        <taxon>Paraneoptera</taxon>
        <taxon>Hemiptera</taxon>
        <taxon>Auchenorrhyncha</taxon>
        <taxon>Membracoidea</taxon>
        <taxon>Cicadellidae</taxon>
        <taxon>Cicadellinae</taxon>
        <taxon>Proconiini</taxon>
        <taxon>Cuerna</taxon>
    </lineage>
</organism>
<dbReference type="AlphaFoldDB" id="A0A1B6FJQ4"/>
<feature type="region of interest" description="Disordered" evidence="2">
    <location>
        <begin position="73"/>
        <end position="92"/>
    </location>
</feature>
<evidence type="ECO:0000259" key="5">
    <source>
        <dbReference type="Pfam" id="PF11838"/>
    </source>
</evidence>
<dbReference type="InterPro" id="IPR042097">
    <property type="entry name" value="Aminopeptidase_N-like_N_sf"/>
</dbReference>
<dbReference type="InterPro" id="IPR027268">
    <property type="entry name" value="Peptidase_M4/M1_CTD_sf"/>
</dbReference>
<dbReference type="Gene3D" id="1.10.390.10">
    <property type="entry name" value="Neutral Protease Domain 2"/>
    <property type="match status" value="1"/>
</dbReference>
<evidence type="ECO:0000256" key="1">
    <source>
        <dbReference type="ARBA" id="ARBA00010136"/>
    </source>
</evidence>
<feature type="chain" id="PRO_5008582901" description="Aminopeptidase" evidence="3">
    <location>
        <begin position="21"/>
        <end position="967"/>
    </location>
</feature>
<gene>
    <name evidence="6" type="ORF">g.35645</name>
</gene>
<keyword evidence="3" id="KW-0732">Signal</keyword>
<protein>
    <recommendedName>
        <fullName evidence="7">Aminopeptidase</fullName>
    </recommendedName>
</protein>
<reference evidence="6" key="1">
    <citation type="submission" date="2015-11" db="EMBL/GenBank/DDBJ databases">
        <title>De novo transcriptome assembly of four potential Pierce s Disease insect vectors from Arizona vineyards.</title>
        <authorList>
            <person name="Tassone E.E."/>
        </authorList>
    </citation>
    <scope>NUCLEOTIDE SEQUENCE</scope>
</reference>
<dbReference type="EMBL" id="GECZ01019358">
    <property type="protein sequence ID" value="JAS50411.1"/>
    <property type="molecule type" value="Transcribed_RNA"/>
</dbReference>
<dbReference type="Gene3D" id="1.25.50.20">
    <property type="match status" value="1"/>
</dbReference>
<feature type="domain" description="ERAP1-like C-terminal" evidence="5">
    <location>
        <begin position="585"/>
        <end position="810"/>
    </location>
</feature>
<dbReference type="SUPFAM" id="SSF55486">
    <property type="entry name" value="Metalloproteases ('zincins'), catalytic domain"/>
    <property type="match status" value="1"/>
</dbReference>
<name>A0A1B6FJQ4_9HEMI</name>
<sequence length="967" mass="105965">MAYLTIALVAVLLGAQHVLAADGVINEYNLKLTLVEPIPDTRQVAATATISFQVTTAVATIDLTLYWGSSLRTSQTNATDPTKPSDKDLGSVMTADSTTVGSATITQMPDPKTNTPLKILANFTITSNDTTFKANTTYLMTITYNTVLRKDMKGLFLQQINNKDGTTSNLIGTDLLPKYAREVFPYGEVSTTTPSITLNIVGPSSQTFTTSSSTTADSSNTSQIIMTTITNPDFYGFAMGSRMAHLQPSNTAYTTKLNFYFRQDGNMDIYKQRVDFLANLYYQAENLVGFVHPLIKLSIILVPDLPKPTATLGIIYIRDDDYNSDYSSPLSEGRYRSLVVPVLHEYFRQFTEFSTQPSTWGDAWLSQAMATFLKYTLLNNNDSPFDFKTDMDVVARQMALAMDSTTANALQSSINNTATRAAIEATLMDPLKNLKGAYLLTMADLSFPAGTVLSTIQTFLKSNQQKAASSQAFFTALTAQVGITSSTSAPDYMAAQTFSAWSTYISYPQVTLSDFKSTSLVPKVILPKTDTDDGTKANYYIPVSVGSKSEPRSYYLRQDTWITGAGGPTVTQSPISLTIAVGTDWVIANQQSNGYYRTNYTDSPAWTILSNAIASGDMTLKGYTQIIDDAFAFSAPPINTVYPFNYTVPLIMSVSLLKNKEKLFRNWFPVYNGLSRINDNLWEQSEYTNFKDFMTPYLQDLNTLLESGTLDNFEKTRISSLFYENFCTFNIGNYRQYALGNVSYLLTGNQPSLVPSSSYDSLVCCAAQNSGTLTAQDLWTAISTSTNSHYMKYYNSIALGCLSNYADIITVYPSVLIMDGSLKPYVYSSMWYVADKQPDKLLNSLISVNGSNIMTAQYLQDKLGAPALASIISKLASKLSNTTHIVNLNALNGNSNLDPVVKTAALNGVTAVTARSYWLSDNKKNLVSSLTTAKATTTGTTTSGATVSTLSVLLFVPLYVISVTTMF</sequence>
<evidence type="ECO:0000256" key="3">
    <source>
        <dbReference type="SAM" id="SignalP"/>
    </source>
</evidence>
<feature type="domain" description="Peptidase M1 membrane alanine aminopeptidase" evidence="4">
    <location>
        <begin position="285"/>
        <end position="481"/>
    </location>
</feature>
<evidence type="ECO:0000256" key="2">
    <source>
        <dbReference type="SAM" id="MobiDB-lite"/>
    </source>
</evidence>
<dbReference type="InterPro" id="IPR050344">
    <property type="entry name" value="Peptidase_M1_aminopeptidases"/>
</dbReference>
<dbReference type="GO" id="GO:0042277">
    <property type="term" value="F:peptide binding"/>
    <property type="evidence" value="ECO:0007669"/>
    <property type="project" value="TreeGrafter"/>
</dbReference>
<dbReference type="Gene3D" id="2.60.40.1910">
    <property type="match status" value="1"/>
</dbReference>
<dbReference type="InterPro" id="IPR024571">
    <property type="entry name" value="ERAP1-like_C_dom"/>
</dbReference>
<feature type="compositionally biased region" description="Polar residues" evidence="2">
    <location>
        <begin position="73"/>
        <end position="82"/>
    </location>
</feature>
<dbReference type="InterPro" id="IPR014782">
    <property type="entry name" value="Peptidase_M1_dom"/>
</dbReference>
<dbReference type="GO" id="GO:0070006">
    <property type="term" value="F:metalloaminopeptidase activity"/>
    <property type="evidence" value="ECO:0007669"/>
    <property type="project" value="TreeGrafter"/>
</dbReference>
<dbReference type="GO" id="GO:0043171">
    <property type="term" value="P:peptide catabolic process"/>
    <property type="evidence" value="ECO:0007669"/>
    <property type="project" value="TreeGrafter"/>
</dbReference>
<evidence type="ECO:0000259" key="4">
    <source>
        <dbReference type="Pfam" id="PF01433"/>
    </source>
</evidence>
<evidence type="ECO:0000313" key="6">
    <source>
        <dbReference type="EMBL" id="JAS50411.1"/>
    </source>
</evidence>
<dbReference type="GO" id="GO:0005615">
    <property type="term" value="C:extracellular space"/>
    <property type="evidence" value="ECO:0007669"/>
    <property type="project" value="TreeGrafter"/>
</dbReference>
<dbReference type="PANTHER" id="PTHR11533:SF21">
    <property type="entry name" value="AMINOPEPTIDASE"/>
    <property type="match status" value="1"/>
</dbReference>
<dbReference type="GO" id="GO:0008270">
    <property type="term" value="F:zinc ion binding"/>
    <property type="evidence" value="ECO:0007669"/>
    <property type="project" value="InterPro"/>
</dbReference>
<dbReference type="GO" id="GO:0016020">
    <property type="term" value="C:membrane"/>
    <property type="evidence" value="ECO:0007669"/>
    <property type="project" value="TreeGrafter"/>
</dbReference>
<dbReference type="GO" id="GO:0006508">
    <property type="term" value="P:proteolysis"/>
    <property type="evidence" value="ECO:0007669"/>
    <property type="project" value="TreeGrafter"/>
</dbReference>
<feature type="signal peptide" evidence="3">
    <location>
        <begin position="1"/>
        <end position="20"/>
    </location>
</feature>
<dbReference type="PANTHER" id="PTHR11533">
    <property type="entry name" value="PROTEASE M1 ZINC METALLOPROTEASE"/>
    <property type="match status" value="1"/>
</dbReference>
<dbReference type="GO" id="GO:0005737">
    <property type="term" value="C:cytoplasm"/>
    <property type="evidence" value="ECO:0007669"/>
    <property type="project" value="TreeGrafter"/>
</dbReference>
<comment type="similarity">
    <text evidence="1">Belongs to the peptidase M1 family.</text>
</comment>
<accession>A0A1B6FJQ4</accession>
<dbReference type="Pfam" id="PF11838">
    <property type="entry name" value="ERAP1_C"/>
    <property type="match status" value="1"/>
</dbReference>
<evidence type="ECO:0008006" key="7">
    <source>
        <dbReference type="Google" id="ProtNLM"/>
    </source>
</evidence>
<dbReference type="Pfam" id="PF01433">
    <property type="entry name" value="Peptidase_M1"/>
    <property type="match status" value="1"/>
</dbReference>